<evidence type="ECO:0000256" key="11">
    <source>
        <dbReference type="ARBA" id="ARBA00023180"/>
    </source>
</evidence>
<accession>A0A9W7XXN2</accession>
<evidence type="ECO:0000256" key="2">
    <source>
        <dbReference type="ARBA" id="ARBA00004393"/>
    </source>
</evidence>
<keyword evidence="5 17" id="KW-0812">Transmembrane</keyword>
<dbReference type="EMBL" id="JANBOJ010000090">
    <property type="protein sequence ID" value="KAJ1722894.1"/>
    <property type="molecule type" value="Genomic_DNA"/>
</dbReference>
<keyword evidence="18" id="KW-0378">Hydrolase</keyword>
<proteinExistence type="inferred from homology"/>
<evidence type="ECO:0000256" key="8">
    <source>
        <dbReference type="ARBA" id="ARBA00022989"/>
    </source>
</evidence>
<evidence type="ECO:0000256" key="13">
    <source>
        <dbReference type="ARBA" id="ARBA00040403"/>
    </source>
</evidence>
<evidence type="ECO:0000256" key="1">
    <source>
        <dbReference type="ARBA" id="ARBA00001003"/>
    </source>
</evidence>
<dbReference type="PANTHER" id="PTHR11802:SF190">
    <property type="entry name" value="PHEROMONE-PROCESSING CARBOXYPEPTIDASE KEX1"/>
    <property type="match status" value="1"/>
</dbReference>
<organism evidence="18 19">
    <name type="scientific">Coemansia erecta</name>
    <dbReference type="NCBI Taxonomy" id="147472"/>
    <lineage>
        <taxon>Eukaryota</taxon>
        <taxon>Fungi</taxon>
        <taxon>Fungi incertae sedis</taxon>
        <taxon>Zoopagomycota</taxon>
        <taxon>Kickxellomycotina</taxon>
        <taxon>Kickxellomycetes</taxon>
        <taxon>Kickxellales</taxon>
        <taxon>Kickxellaceae</taxon>
        <taxon>Coemansia</taxon>
    </lineage>
</organism>
<keyword evidence="19" id="KW-1185">Reference proteome</keyword>
<keyword evidence="9" id="KW-0333">Golgi apparatus</keyword>
<keyword evidence="11" id="KW-0325">Glycoprotein</keyword>
<evidence type="ECO:0000256" key="16">
    <source>
        <dbReference type="SAM" id="MobiDB-lite"/>
    </source>
</evidence>
<name>A0A9W7XXN2_9FUNG</name>
<comment type="similarity">
    <text evidence="3">Belongs to the peptidase S10 family.</text>
</comment>
<keyword evidence="6" id="KW-0053">Apoptosis</keyword>
<evidence type="ECO:0000313" key="18">
    <source>
        <dbReference type="EMBL" id="KAJ1722894.1"/>
    </source>
</evidence>
<feature type="region of interest" description="Disordered" evidence="16">
    <location>
        <begin position="1"/>
        <end position="20"/>
    </location>
</feature>
<dbReference type="SUPFAM" id="SSF53474">
    <property type="entry name" value="alpha/beta-Hydrolases"/>
    <property type="match status" value="1"/>
</dbReference>
<evidence type="ECO:0000256" key="5">
    <source>
        <dbReference type="ARBA" id="ARBA00022692"/>
    </source>
</evidence>
<evidence type="ECO:0000256" key="9">
    <source>
        <dbReference type="ARBA" id="ARBA00023034"/>
    </source>
</evidence>
<keyword evidence="7" id="KW-0732">Signal</keyword>
<evidence type="ECO:0000256" key="12">
    <source>
        <dbReference type="ARBA" id="ARBA00038895"/>
    </source>
</evidence>
<feature type="region of interest" description="Disordered" evidence="16">
    <location>
        <begin position="559"/>
        <end position="594"/>
    </location>
</feature>
<protein>
    <recommendedName>
        <fullName evidence="14">Pheromone-processing carboxypeptidase KEX1</fullName>
        <ecNumber evidence="12">3.4.16.6</ecNumber>
    </recommendedName>
    <alternativeName>
        <fullName evidence="15">Carboxypeptidase D</fullName>
    </alternativeName>
    <alternativeName>
        <fullName evidence="13">Pheromone-processing carboxypeptidase kex1</fullName>
    </alternativeName>
</protein>
<dbReference type="InterPro" id="IPR029058">
    <property type="entry name" value="AB_hydrolase_fold"/>
</dbReference>
<keyword evidence="10 17" id="KW-0472">Membrane</keyword>
<evidence type="ECO:0000256" key="7">
    <source>
        <dbReference type="ARBA" id="ARBA00022729"/>
    </source>
</evidence>
<evidence type="ECO:0000256" key="10">
    <source>
        <dbReference type="ARBA" id="ARBA00023136"/>
    </source>
</evidence>
<dbReference type="GO" id="GO:0004185">
    <property type="term" value="F:serine-type carboxypeptidase activity"/>
    <property type="evidence" value="ECO:0007669"/>
    <property type="project" value="UniProtKB-EC"/>
</dbReference>
<sequence length="594" mass="66350">MAYVRRGNSTTASNDAPDLPLPSQSDLAVAGIPFQDGAEFSALRQFAGQLPILSDSDVMFFWLIANATNTENQDKLVIWLNGGPGCTSLDGVFMENGPYKFDGANRLRFREHSLSQQFDVLYIDQPFGTGFSVAKVKDYAHTFKEATRHLMSFLDKFYQVFPEYRSRKLYVAGESEAGTYIPYLADAILKMPDDERYDLGGIMLGNGWIDPFTMYMSYGEILRANNLLTDSVQTRLVKLMDTCAREFRRAPQPVHTDLCEAIPMVFLEEGGPSPGMCYNMYDLRLTDTQPSCGMNWPPEVGLFTAYLNRKDVQRALNVRSDRAPVVWKECSSATNMALRFDTSPPSITVLPGVLEHVPVLFFVGEKDYLCNYIGIEWAIGNMTWGGATGLSSGAVEAEWTVSGDKAGHVVSDRGLTYAKIYDASHMVGVDKPREILDLFTVFTNASSRNLRFTSSFRELEAPAAQPTVPKPPEETSTMGVPQWIGVGFALFLVMFLAIGLLRRKQMFNWWIEFRRRRMGMRRLDDVAERFDRLSVDEDDAFAMSEFVFGKQDDDAYGDGLLLDDSMASSPDEDIGSTVHGGSSNHSPIRKNSAP</sequence>
<dbReference type="OrthoDB" id="443318at2759"/>
<dbReference type="Gene3D" id="3.40.50.1820">
    <property type="entry name" value="alpha/beta hydrolase"/>
    <property type="match status" value="1"/>
</dbReference>
<evidence type="ECO:0000313" key="19">
    <source>
        <dbReference type="Proteomes" id="UP001149813"/>
    </source>
</evidence>
<comment type="catalytic activity">
    <reaction evidence="1">
        <text>Preferential release of a C-terminal arginine or lysine residue.</text>
        <dbReference type="EC" id="3.4.16.6"/>
    </reaction>
</comment>
<dbReference type="InterPro" id="IPR001563">
    <property type="entry name" value="Peptidase_S10"/>
</dbReference>
<keyword evidence="4 18" id="KW-0121">Carboxypeptidase</keyword>
<comment type="subcellular location">
    <subcellularLocation>
        <location evidence="2">Golgi apparatus</location>
        <location evidence="2">trans-Golgi network membrane</location>
        <topology evidence="2">Single-pass type I membrane protein</topology>
    </subcellularLocation>
</comment>
<evidence type="ECO:0000256" key="17">
    <source>
        <dbReference type="SAM" id="Phobius"/>
    </source>
</evidence>
<reference evidence="18" key="1">
    <citation type="submission" date="2022-07" db="EMBL/GenBank/DDBJ databases">
        <title>Phylogenomic reconstructions and comparative analyses of Kickxellomycotina fungi.</title>
        <authorList>
            <person name="Reynolds N.K."/>
            <person name="Stajich J.E."/>
            <person name="Barry K."/>
            <person name="Grigoriev I.V."/>
            <person name="Crous P."/>
            <person name="Smith M.E."/>
        </authorList>
    </citation>
    <scope>NUCLEOTIDE SEQUENCE</scope>
    <source>
        <strain evidence="18">NBRC 32514</strain>
    </source>
</reference>
<dbReference type="PRINTS" id="PR00724">
    <property type="entry name" value="CRBOXYPTASEC"/>
</dbReference>
<feature type="transmembrane region" description="Helical" evidence="17">
    <location>
        <begin position="483"/>
        <end position="501"/>
    </location>
</feature>
<dbReference type="GO" id="GO:0006508">
    <property type="term" value="P:proteolysis"/>
    <property type="evidence" value="ECO:0007669"/>
    <property type="project" value="UniProtKB-KW"/>
</dbReference>
<gene>
    <name evidence="18" type="primary">KEX1_1</name>
    <name evidence="18" type="ORF">LPJ53_002724</name>
</gene>
<dbReference type="Proteomes" id="UP001149813">
    <property type="component" value="Unassembled WGS sequence"/>
</dbReference>
<comment type="caution">
    <text evidence="18">The sequence shown here is derived from an EMBL/GenBank/DDBJ whole genome shotgun (WGS) entry which is preliminary data.</text>
</comment>
<evidence type="ECO:0000256" key="6">
    <source>
        <dbReference type="ARBA" id="ARBA00022703"/>
    </source>
</evidence>
<keyword evidence="8 17" id="KW-1133">Transmembrane helix</keyword>
<dbReference type="GO" id="GO:0005794">
    <property type="term" value="C:Golgi apparatus"/>
    <property type="evidence" value="ECO:0007669"/>
    <property type="project" value="UniProtKB-SubCell"/>
</dbReference>
<evidence type="ECO:0000256" key="4">
    <source>
        <dbReference type="ARBA" id="ARBA00022645"/>
    </source>
</evidence>
<dbReference type="Pfam" id="PF00450">
    <property type="entry name" value="Peptidase_S10"/>
    <property type="match status" value="1"/>
</dbReference>
<keyword evidence="18" id="KW-0645">Protease</keyword>
<evidence type="ECO:0000256" key="3">
    <source>
        <dbReference type="ARBA" id="ARBA00009431"/>
    </source>
</evidence>
<dbReference type="GO" id="GO:0006915">
    <property type="term" value="P:apoptotic process"/>
    <property type="evidence" value="ECO:0007669"/>
    <property type="project" value="UniProtKB-KW"/>
</dbReference>
<dbReference type="EC" id="3.4.16.6" evidence="12"/>
<evidence type="ECO:0000256" key="15">
    <source>
        <dbReference type="ARBA" id="ARBA00042717"/>
    </source>
</evidence>
<dbReference type="AlphaFoldDB" id="A0A9W7XXN2"/>
<evidence type="ECO:0000256" key="14">
    <source>
        <dbReference type="ARBA" id="ARBA00040628"/>
    </source>
</evidence>
<dbReference type="PANTHER" id="PTHR11802">
    <property type="entry name" value="SERINE PROTEASE FAMILY S10 SERINE CARBOXYPEPTIDASE"/>
    <property type="match status" value="1"/>
</dbReference>